<dbReference type="CDD" id="cd20081">
    <property type="entry name" value="XPF_nuclease_EME1"/>
    <property type="match status" value="1"/>
</dbReference>
<feature type="region of interest" description="Disordered" evidence="7">
    <location>
        <begin position="45"/>
        <end position="123"/>
    </location>
</feature>
<keyword evidence="6" id="KW-0539">Nucleus</keyword>
<feature type="compositionally biased region" description="Basic and acidic residues" evidence="7">
    <location>
        <begin position="59"/>
        <end position="78"/>
    </location>
</feature>
<evidence type="ECO:0000256" key="2">
    <source>
        <dbReference type="ARBA" id="ARBA00005313"/>
    </source>
</evidence>
<accession>A0A8U0RKK2</accession>
<evidence type="ECO:0000256" key="5">
    <source>
        <dbReference type="ARBA" id="ARBA00023204"/>
    </source>
</evidence>
<dbReference type="OrthoDB" id="343092at2759"/>
<dbReference type="GO" id="GO:0003677">
    <property type="term" value="F:DNA binding"/>
    <property type="evidence" value="ECO:0007669"/>
    <property type="project" value="InterPro"/>
</dbReference>
<dbReference type="GeneID" id="101690310"/>
<dbReference type="Gene3D" id="1.10.150.670">
    <property type="entry name" value="Crossover junction endonuclease EME1, DNA-binding domain"/>
    <property type="match status" value="1"/>
</dbReference>
<dbReference type="GO" id="GO:0006302">
    <property type="term" value="P:double-strand break repair"/>
    <property type="evidence" value="ECO:0007669"/>
    <property type="project" value="TreeGrafter"/>
</dbReference>
<evidence type="ECO:0000313" key="9">
    <source>
        <dbReference type="Proteomes" id="UP000000715"/>
    </source>
</evidence>
<feature type="compositionally biased region" description="Basic and acidic residues" evidence="7">
    <location>
        <begin position="416"/>
        <end position="432"/>
    </location>
</feature>
<keyword evidence="5" id="KW-0234">DNA repair</keyword>
<reference evidence="10" key="1">
    <citation type="submission" date="2025-08" db="UniProtKB">
        <authorList>
            <consortium name="RefSeq"/>
        </authorList>
    </citation>
    <scope>IDENTIFICATION</scope>
    <source>
        <tissue evidence="10">Brain</tissue>
    </source>
</reference>
<dbReference type="CTD" id="146956"/>
<evidence type="ECO:0000256" key="7">
    <source>
        <dbReference type="SAM" id="MobiDB-lite"/>
    </source>
</evidence>
<dbReference type="RefSeq" id="XP_044925872.1">
    <property type="nucleotide sequence ID" value="XM_045069937.1"/>
</dbReference>
<name>A0A8U0RKK2_MUSPF</name>
<dbReference type="GO" id="GO:0005634">
    <property type="term" value="C:nucleus"/>
    <property type="evidence" value="ECO:0007669"/>
    <property type="project" value="UniProtKB-SubCell"/>
</dbReference>
<feature type="region of interest" description="Disordered" evidence="7">
    <location>
        <begin position="219"/>
        <end position="272"/>
    </location>
</feature>
<dbReference type="FunFam" id="3.40.1620.30:FF:000001">
    <property type="entry name" value="Essential meiotic structure-specific endonuclease 1"/>
    <property type="match status" value="1"/>
</dbReference>
<dbReference type="Proteomes" id="UP000000715">
    <property type="component" value="Unplaced"/>
</dbReference>
<dbReference type="GO" id="GO:0008821">
    <property type="term" value="F:crossover junction DNA endonuclease activity"/>
    <property type="evidence" value="ECO:0007669"/>
    <property type="project" value="TreeGrafter"/>
</dbReference>
<dbReference type="SMART" id="SM00891">
    <property type="entry name" value="ERCC4"/>
    <property type="match status" value="1"/>
</dbReference>
<dbReference type="PANTHER" id="PTHR21077:SF7">
    <property type="entry name" value="CROSSOVER JUNCTION ENDONUCLEASE EME1"/>
    <property type="match status" value="1"/>
</dbReference>
<feature type="compositionally biased region" description="Basic and acidic residues" evidence="7">
    <location>
        <begin position="252"/>
        <end position="265"/>
    </location>
</feature>
<dbReference type="Gene3D" id="3.40.1620.30">
    <property type="entry name" value="ERCC4, Mus81-Eme1 complex, nuclease domain, subdomain 1"/>
    <property type="match status" value="1"/>
</dbReference>
<keyword evidence="4" id="KW-0233">DNA recombination</keyword>
<feature type="region of interest" description="Disordered" evidence="7">
    <location>
        <begin position="142"/>
        <end position="174"/>
    </location>
</feature>
<dbReference type="GO" id="GO:0031297">
    <property type="term" value="P:replication fork processing"/>
    <property type="evidence" value="ECO:0007669"/>
    <property type="project" value="TreeGrafter"/>
</dbReference>
<evidence type="ECO:0000256" key="4">
    <source>
        <dbReference type="ARBA" id="ARBA00023172"/>
    </source>
</evidence>
<evidence type="ECO:0000256" key="1">
    <source>
        <dbReference type="ARBA" id="ARBA00004123"/>
    </source>
</evidence>
<dbReference type="Gene3D" id="4.10.800.30">
    <property type="entry name" value="ERCC4, Mus81-Eme1 complex, nuclease domain, subdomain 2"/>
    <property type="match status" value="1"/>
</dbReference>
<dbReference type="FunFam" id="4.10.800.30:FF:000002">
    <property type="entry name" value="Essential meiotic structure-specific endonuclease 1"/>
    <property type="match status" value="1"/>
</dbReference>
<dbReference type="AlphaFoldDB" id="A0A8U0RKK2"/>
<evidence type="ECO:0000256" key="3">
    <source>
        <dbReference type="ARBA" id="ARBA00022763"/>
    </source>
</evidence>
<comment type="similarity">
    <text evidence="2">Belongs to the EME1/MMS4 family.</text>
</comment>
<organism evidence="9 10">
    <name type="scientific">Mustela putorius furo</name>
    <name type="common">European domestic ferret</name>
    <name type="synonym">Mustela furo</name>
    <dbReference type="NCBI Taxonomy" id="9669"/>
    <lineage>
        <taxon>Eukaryota</taxon>
        <taxon>Metazoa</taxon>
        <taxon>Chordata</taxon>
        <taxon>Craniata</taxon>
        <taxon>Vertebrata</taxon>
        <taxon>Euteleostomi</taxon>
        <taxon>Mammalia</taxon>
        <taxon>Eutheria</taxon>
        <taxon>Laurasiatheria</taxon>
        <taxon>Carnivora</taxon>
        <taxon>Caniformia</taxon>
        <taxon>Musteloidea</taxon>
        <taxon>Mustelidae</taxon>
        <taxon>Mustelinae</taxon>
        <taxon>Mustela</taxon>
    </lineage>
</organism>
<dbReference type="InterPro" id="IPR047522">
    <property type="entry name" value="XPF_nuclease_EME1_vertebrates"/>
</dbReference>
<sequence length="732" mass="81004">MLSERRQSQRITRCMILFVLNIQNRELIGQHALMALQRSSLSLDSSESDSEELPTFAFLKKEPSSTKRRQSQREEKIVVVHTSDSEASCPPSPRLKDVPPTPDTAESITQTEPVRVLSSGSEDEVELIPLAERLACKFLTRKPLSPEDSSSPVKSVWDHQNSEGGSCDWKKEPFPKVPDIALRDTSERCASNNKDPAGDSPCHQLPAFKATCPIQNNSWTNAEVPPLQKRTKPSQEVQRSSSQGRQPRRRASPKERTLEQQERTKKAAVANRLKAQRPEECLKHVVVMLDPVLLQTEGGGQLLGALQSMECRCVIEAQAVPCSITWRRRAAPAEDGQEDWVEEPMVLVLLPAEAFVSMVRNFKQGSVGRPEKGKETLRSFVTNTTARAAGKALSLVIVDQEKCFSAPNSSRRRKQGVADREQAKEKQQRRPEASAGHVVSRVDVEEALVDLQLHTRAQARLVQTWKELADFACALTKAVAEAPFKKLRDQTSFSFCLESDWSGGAKVDRMGRGLMLVWRRQIQQLNRVSLEMASAIVDAYPSPQLLVQTVQTEASPGEAGDFHLTQLGRGLWEEAGSTSLGRAHKRLLPECQNLQSLPDILAQAAEILRSPSQVWTVPLPGKLHCCAQVTLPQQPSKHKGTKTDHSDTYLITVEIHKNLSFKSRDHEGTSLSGLAGGSQVCPAALSPSPPAWGSDPWADSPSSSSHLTYYLFCFNKAFVPMALELGGRLRNV</sequence>
<dbReference type="Pfam" id="PF21292">
    <property type="entry name" value="EME1-MUS81_C"/>
    <property type="match status" value="1"/>
</dbReference>
<dbReference type="Pfam" id="PF02732">
    <property type="entry name" value="ERCC4"/>
    <property type="match status" value="1"/>
</dbReference>
<comment type="subcellular location">
    <subcellularLocation>
        <location evidence="1">Nucleus</location>
    </subcellularLocation>
</comment>
<feature type="domain" description="ERCC4" evidence="8">
    <location>
        <begin position="286"/>
        <end position="551"/>
    </location>
</feature>
<evidence type="ECO:0000313" key="10">
    <source>
        <dbReference type="RefSeq" id="XP_044925872.1"/>
    </source>
</evidence>
<keyword evidence="10" id="KW-0255">Endonuclease</keyword>
<keyword evidence="10" id="KW-0540">Nuclease</keyword>
<dbReference type="GO" id="GO:0048476">
    <property type="term" value="C:Holliday junction resolvase complex"/>
    <property type="evidence" value="ECO:0007669"/>
    <property type="project" value="InterPro"/>
</dbReference>
<gene>
    <name evidence="10" type="primary">EME1</name>
</gene>
<dbReference type="InterPro" id="IPR042530">
    <property type="entry name" value="EME1/EME2_C"/>
</dbReference>
<proteinExistence type="inferred from homology"/>
<dbReference type="InterPro" id="IPR043086">
    <property type="entry name" value="EME1_nucdom_sub1"/>
</dbReference>
<protein>
    <submittedName>
        <fullName evidence="10">Crossover junction endonuclease EME1 isoform X1</fullName>
    </submittedName>
</protein>
<dbReference type="GO" id="GO:0000712">
    <property type="term" value="P:resolution of meiotic recombination intermediates"/>
    <property type="evidence" value="ECO:0007669"/>
    <property type="project" value="TreeGrafter"/>
</dbReference>
<evidence type="ECO:0000259" key="8">
    <source>
        <dbReference type="SMART" id="SM00891"/>
    </source>
</evidence>
<dbReference type="InterPro" id="IPR033310">
    <property type="entry name" value="Mms4/EME1/EME2"/>
</dbReference>
<keyword evidence="3" id="KW-0227">DNA damage</keyword>
<evidence type="ECO:0000256" key="6">
    <source>
        <dbReference type="ARBA" id="ARBA00023242"/>
    </source>
</evidence>
<feature type="region of interest" description="Disordered" evidence="7">
    <location>
        <begin position="407"/>
        <end position="436"/>
    </location>
</feature>
<dbReference type="GO" id="GO:0031573">
    <property type="term" value="P:mitotic intra-S DNA damage checkpoint signaling"/>
    <property type="evidence" value="ECO:0007669"/>
    <property type="project" value="TreeGrafter"/>
</dbReference>
<dbReference type="InterPro" id="IPR043087">
    <property type="entry name" value="Eme1_nucdom_sub2"/>
</dbReference>
<keyword evidence="9" id="KW-1185">Reference proteome</keyword>
<dbReference type="InterPro" id="IPR006166">
    <property type="entry name" value="ERCC4_domain"/>
</dbReference>
<dbReference type="PANTHER" id="PTHR21077">
    <property type="entry name" value="EME1 PROTEIN"/>
    <property type="match status" value="1"/>
</dbReference>
<keyword evidence="10" id="KW-0378">Hydrolase</keyword>